<organism evidence="5 6">
    <name type="scientific">Cyclotella atomus</name>
    <dbReference type="NCBI Taxonomy" id="382360"/>
    <lineage>
        <taxon>Eukaryota</taxon>
        <taxon>Sar</taxon>
        <taxon>Stramenopiles</taxon>
        <taxon>Ochrophyta</taxon>
        <taxon>Bacillariophyta</taxon>
        <taxon>Coscinodiscophyceae</taxon>
        <taxon>Thalassiosirophycidae</taxon>
        <taxon>Stephanodiscales</taxon>
        <taxon>Stephanodiscaceae</taxon>
        <taxon>Cyclotella</taxon>
    </lineage>
</organism>
<dbReference type="InterPro" id="IPR009852">
    <property type="entry name" value="CENPJ_C_dom"/>
</dbReference>
<dbReference type="PANTHER" id="PTHR10331:SF6">
    <property type="entry name" value="SPINDLE ASSEMBLY ABNORMAL 4"/>
    <property type="match status" value="1"/>
</dbReference>
<feature type="compositionally biased region" description="Polar residues" evidence="3">
    <location>
        <begin position="743"/>
        <end position="756"/>
    </location>
</feature>
<feature type="region of interest" description="Disordered" evidence="3">
    <location>
        <begin position="533"/>
        <end position="552"/>
    </location>
</feature>
<feature type="compositionally biased region" description="Basic and acidic residues" evidence="3">
    <location>
        <begin position="678"/>
        <end position="687"/>
    </location>
</feature>
<feature type="region of interest" description="Disordered" evidence="3">
    <location>
        <begin position="1"/>
        <end position="70"/>
    </location>
</feature>
<feature type="region of interest" description="Disordered" evidence="3">
    <location>
        <begin position="125"/>
        <end position="149"/>
    </location>
</feature>
<feature type="compositionally biased region" description="Low complexity" evidence="3">
    <location>
        <begin position="53"/>
        <end position="67"/>
    </location>
</feature>
<dbReference type="AlphaFoldDB" id="A0ABD3QMZ3"/>
<feature type="compositionally biased region" description="Acidic residues" evidence="3">
    <location>
        <begin position="688"/>
        <end position="700"/>
    </location>
</feature>
<sequence length="1181" mass="129611">MEIHDNEKRFSPHRDLANDFLDEMSHSRSEEEEEEMPPPAPFSPSDCSDDNNNDNNNDYDSGSVVSSRGNDETFDTLDDFGEDTLHCLMDSDLRLGTVPPLSSLRSSHHEEEFDDDECEEELQLERGDKDDRDDNFENAQPDALNDIIEEDDNTASESLLRGPLMAARSFASMNVGNSNMNIVAANHSIIAAGATTPSTAREQFLSCRIEKMTIDSSLGQMEMKQPLNFSEKKPQNHTTPSTARSTFLSAKNETAAALYSSTPSNLVISTNKPPLSAKSVDSNDRQRAAVSAAAAIIAGNRAPTPSTTRQQFLTSPQDSLSTIGSSSADDRAVHTTRVIQGEGITPSRVREGFVSPGIPRDSHGIADYSMDNRMFTFDNADLENSIHDAERIAATPSTLSVHPTGGNKNRGEGRNNRATPQSVLSNHTAKSSVGRLIALGEEQMKQQQQSAAAAVVPKVDSTKRSFLKKGTRKEPSSIHTLKQPPNTTNTPTFTNTVNKSAAGTTTTTETASQRKARLARLDKMQQDLVADYEKREKRKEEAKRERRRLRMIEVGGQDTARVGAKAASKVGSVESRLEESTKKALQSVITPGQQGRAQSTGRGKYDENPTPSAAGAKSAVKTRHASVERPQRSVAKKEGVTVLSPTADMAVKQAKRNVRGQTPSKVRAAQTPTAQPECVDHPEKLTGDEDVQNFSEDEADVQSNGDDGSYSDEEVAVELKPKPNKSKQVKMTTAARRPRSVSRPKTTQLKSTTNSLSPKRNNSKAAAASNEKAFEDWKKKESEEWALIKNMRRRQEAALREAEGERERAKAWAAAERESTNKWVEEQRAIIQKDRHKASNAALLAAKKAEKNKANTPGEDDAMNAELEELRAQITKLRMEAYDAKKLKEQLRKQEKTIAALKNGQVGTPKAAVERRALEDCTASKTNKASGAAAKPKTPQNRSVIQEYPTQQDQRKPLGIIVDTGNDDYVSDEDDTDVWLERNLNELNGVNPKPDQKSKEAPAANPTASQHGPGNRKPYNAADYGAPANMSSATATQNHYVGTASPAFSNLNGAPSGTPKSSQFFTYQNGTQKEVLSDGTTTVYFTNGDRKRTYAKEKKGIVVYYYAATQTTQVTHQDGKQTYHFPNKQIEDHHVDGTKEISYPDGTKRIIYTDGTTDTTFPDGVRVVDYPDGRQQVHQIC</sequence>
<dbReference type="EMBL" id="JALLPJ020000140">
    <property type="protein sequence ID" value="KAL3801301.1"/>
    <property type="molecule type" value="Genomic_DNA"/>
</dbReference>
<protein>
    <recommendedName>
        <fullName evidence="4">Centromere protein J C-terminal domain-containing protein</fullName>
    </recommendedName>
</protein>
<feature type="region of interest" description="Disordered" evidence="3">
    <location>
        <begin position="396"/>
        <end position="428"/>
    </location>
</feature>
<evidence type="ECO:0000256" key="1">
    <source>
        <dbReference type="ARBA" id="ARBA00005627"/>
    </source>
</evidence>
<name>A0ABD3QMZ3_9STRA</name>
<evidence type="ECO:0000256" key="2">
    <source>
        <dbReference type="SAM" id="Coils"/>
    </source>
</evidence>
<dbReference type="Proteomes" id="UP001530400">
    <property type="component" value="Unassembled WGS sequence"/>
</dbReference>
<feature type="compositionally biased region" description="Polar residues" evidence="3">
    <location>
        <begin position="303"/>
        <end position="327"/>
    </location>
</feature>
<feature type="region of interest" description="Disordered" evidence="3">
    <location>
        <begin position="463"/>
        <end position="491"/>
    </location>
</feature>
<keyword evidence="2" id="KW-0175">Coiled coil</keyword>
<dbReference type="Gene3D" id="2.60.450.20">
    <property type="match status" value="1"/>
</dbReference>
<feature type="domain" description="Centromere protein J C-terminal" evidence="4">
    <location>
        <begin position="1118"/>
        <end position="1151"/>
    </location>
</feature>
<evidence type="ECO:0000259" key="4">
    <source>
        <dbReference type="Pfam" id="PF07202"/>
    </source>
</evidence>
<dbReference type="InterPro" id="IPR026581">
    <property type="entry name" value="TCP10L/CENPJ"/>
</dbReference>
<feature type="region of interest" description="Disordered" evidence="3">
    <location>
        <begin position="986"/>
        <end position="1025"/>
    </location>
</feature>
<gene>
    <name evidence="5" type="ORF">ACHAWO_000985</name>
</gene>
<comment type="similarity">
    <text evidence="1">Belongs to the TCP10 family.</text>
</comment>
<feature type="compositionally biased region" description="Basic and acidic residues" evidence="3">
    <location>
        <begin position="625"/>
        <end position="639"/>
    </location>
</feature>
<comment type="caution">
    <text evidence="5">The sequence shown here is derived from an EMBL/GenBank/DDBJ whole genome shotgun (WGS) entry which is preliminary data.</text>
</comment>
<dbReference type="Pfam" id="PF07202">
    <property type="entry name" value="Tcp10_C"/>
    <property type="match status" value="1"/>
</dbReference>
<evidence type="ECO:0000313" key="5">
    <source>
        <dbReference type="EMBL" id="KAL3801301.1"/>
    </source>
</evidence>
<reference evidence="5 6" key="1">
    <citation type="submission" date="2024-10" db="EMBL/GenBank/DDBJ databases">
        <title>Updated reference genomes for cyclostephanoid diatoms.</title>
        <authorList>
            <person name="Roberts W.R."/>
            <person name="Alverson A.J."/>
        </authorList>
    </citation>
    <scope>NUCLEOTIDE SEQUENCE [LARGE SCALE GENOMIC DNA]</scope>
    <source>
        <strain evidence="5 6">AJA010-31</strain>
    </source>
</reference>
<feature type="region of interest" description="Disordered" evidence="3">
    <location>
        <begin position="302"/>
        <end position="329"/>
    </location>
</feature>
<feature type="compositionally biased region" description="Polar residues" evidence="3">
    <location>
        <begin position="659"/>
        <end position="674"/>
    </location>
</feature>
<dbReference type="InterPro" id="IPR047002">
    <property type="entry name" value="Tcp10_C_sf"/>
</dbReference>
<feature type="compositionally biased region" description="Basic and acidic residues" evidence="3">
    <location>
        <begin position="1"/>
        <end position="29"/>
    </location>
</feature>
<evidence type="ECO:0000313" key="6">
    <source>
        <dbReference type="Proteomes" id="UP001530400"/>
    </source>
</evidence>
<feature type="compositionally biased region" description="Basic and acidic residues" evidence="3">
    <location>
        <begin position="533"/>
        <end position="544"/>
    </location>
</feature>
<feature type="compositionally biased region" description="Low complexity" evidence="3">
    <location>
        <begin position="757"/>
        <end position="771"/>
    </location>
</feature>
<feature type="coiled-coil region" evidence="2">
    <location>
        <begin position="860"/>
        <end position="904"/>
    </location>
</feature>
<feature type="region of interest" description="Disordered" evidence="3">
    <location>
        <begin position="922"/>
        <end position="973"/>
    </location>
</feature>
<keyword evidence="6" id="KW-1185">Reference proteome</keyword>
<feature type="compositionally biased region" description="Polar residues" evidence="3">
    <location>
        <begin position="583"/>
        <end position="601"/>
    </location>
</feature>
<proteinExistence type="inferred from homology"/>
<evidence type="ECO:0000256" key="3">
    <source>
        <dbReference type="SAM" id="MobiDB-lite"/>
    </source>
</evidence>
<dbReference type="PANTHER" id="PTHR10331">
    <property type="entry name" value="T COMPLEX PROTEIN 10"/>
    <property type="match status" value="1"/>
</dbReference>
<feature type="region of interest" description="Disordered" evidence="3">
    <location>
        <begin position="560"/>
        <end position="780"/>
    </location>
</feature>
<feature type="compositionally biased region" description="Polar residues" evidence="3">
    <location>
        <begin position="938"/>
        <end position="952"/>
    </location>
</feature>
<accession>A0ABD3QMZ3</accession>
<feature type="compositionally biased region" description="Polar residues" evidence="3">
    <location>
        <begin position="418"/>
        <end position="428"/>
    </location>
</feature>